<dbReference type="EMBL" id="VIVL01000009">
    <property type="protein sequence ID" value="TWD77666.1"/>
    <property type="molecule type" value="Genomic_DNA"/>
</dbReference>
<dbReference type="PANTHER" id="PTHR30203:SF33">
    <property type="entry name" value="BLR4455 PROTEIN"/>
    <property type="match status" value="1"/>
</dbReference>
<dbReference type="NCBIfam" id="TIGR01845">
    <property type="entry name" value="outer_NodT"/>
    <property type="match status" value="1"/>
</dbReference>
<dbReference type="GO" id="GO:0005886">
    <property type="term" value="C:plasma membrane"/>
    <property type="evidence" value="ECO:0007669"/>
    <property type="project" value="UniProtKB-SubCell"/>
</dbReference>
<comment type="similarity">
    <text evidence="1 2">Belongs to the outer membrane factor (OMF) (TC 1.B.17) family.</text>
</comment>
<organism evidence="4 5">
    <name type="scientific">Variovorax beijingensis</name>
    <dbReference type="NCBI Taxonomy" id="2496117"/>
    <lineage>
        <taxon>Bacteria</taxon>
        <taxon>Pseudomonadati</taxon>
        <taxon>Pseudomonadota</taxon>
        <taxon>Betaproteobacteria</taxon>
        <taxon>Burkholderiales</taxon>
        <taxon>Comamonadaceae</taxon>
        <taxon>Variovorax</taxon>
    </lineage>
</organism>
<sequence length="497" mass="51582">MTHRQRILSHLPGRLSALALAAVLAGCAVGPAYEVPTSAAPAGWKEQKTAEGWLPAAPADALDRGEWWKLFGDATLDELAARVQVSNQNIAAAVANYAQAQALVRGERAALFPTVSLDGSGRRSGNVGGTSNASNAFSATLGVDWAPDVWGRLRQAVSSAQANAQASEADLASARLSAVGDLATNYFSLREADAEIVLLDQTIEGYQRAFEITSNRYKAGIAAQTDVLQAQTQLVSAQAERVGLQRTRATLEHAIAMLVGVAPADFSLPPAQWTPTVPGIPTGVPSTLLQRRPDIAAAERAVAAANAQIGIARSAYFPNFGLSASVGSSASRVKDLFNASNTLWALGLSVAQVVFDAGAIGASVDSAKAAHEASVARYRQTVLTAFQAVEDQLTAGAALAQQEGLRREASAAADKTEQQLLNRYRAAQVSYTEVVTAQAAALGARRTLVQLQVNRQTAAVALIQALGGGWQAGSTGETLSSAPPTAQAAPSPQSGVK</sequence>
<dbReference type="Gene3D" id="1.20.1600.10">
    <property type="entry name" value="Outer membrane efflux proteins (OEP)"/>
    <property type="match status" value="1"/>
</dbReference>
<dbReference type="AlphaFoldDB" id="A0A561BFL2"/>
<keyword evidence="2 4" id="KW-0449">Lipoprotein</keyword>
<feature type="compositionally biased region" description="Low complexity" evidence="3">
    <location>
        <begin position="480"/>
        <end position="497"/>
    </location>
</feature>
<evidence type="ECO:0000256" key="1">
    <source>
        <dbReference type="ARBA" id="ARBA00007613"/>
    </source>
</evidence>
<feature type="signal peptide" evidence="2">
    <location>
        <begin position="1"/>
        <end position="21"/>
    </location>
</feature>
<dbReference type="PANTHER" id="PTHR30203">
    <property type="entry name" value="OUTER MEMBRANE CATION EFFLUX PROTEIN"/>
    <property type="match status" value="1"/>
</dbReference>
<dbReference type="Gene3D" id="2.20.200.10">
    <property type="entry name" value="Outer membrane efflux proteins (OEP)"/>
    <property type="match status" value="1"/>
</dbReference>
<dbReference type="Pfam" id="PF02321">
    <property type="entry name" value="OEP"/>
    <property type="match status" value="2"/>
</dbReference>
<dbReference type="GO" id="GO:0015562">
    <property type="term" value="F:efflux transmembrane transporter activity"/>
    <property type="evidence" value="ECO:0007669"/>
    <property type="project" value="InterPro"/>
</dbReference>
<keyword evidence="2" id="KW-0812">Transmembrane</keyword>
<evidence type="ECO:0000313" key="5">
    <source>
        <dbReference type="Proteomes" id="UP000319722"/>
    </source>
</evidence>
<gene>
    <name evidence="4" type="ORF">FB547_109204</name>
</gene>
<dbReference type="PROSITE" id="PS51257">
    <property type="entry name" value="PROKAR_LIPOPROTEIN"/>
    <property type="match status" value="1"/>
</dbReference>
<reference evidence="4 5" key="1">
    <citation type="submission" date="2019-06" db="EMBL/GenBank/DDBJ databases">
        <title>Sorghum-associated microbial communities from plants grown in Nebraska, USA.</title>
        <authorList>
            <person name="Schachtman D."/>
        </authorList>
    </citation>
    <scope>NUCLEOTIDE SEQUENCE [LARGE SCALE GENOMIC DNA]</scope>
    <source>
        <strain evidence="4 5">T529</strain>
    </source>
</reference>
<evidence type="ECO:0000313" key="4">
    <source>
        <dbReference type="EMBL" id="TWD77666.1"/>
    </source>
</evidence>
<keyword evidence="2" id="KW-1134">Transmembrane beta strand</keyword>
<feature type="chain" id="PRO_5022249969" evidence="2">
    <location>
        <begin position="22"/>
        <end position="497"/>
    </location>
</feature>
<dbReference type="SUPFAM" id="SSF56954">
    <property type="entry name" value="Outer membrane efflux proteins (OEP)"/>
    <property type="match status" value="1"/>
</dbReference>
<protein>
    <submittedName>
        <fullName evidence="4">NodT family efflux transporter outer membrane factor (OMF) lipoprotein</fullName>
    </submittedName>
</protein>
<accession>A0A561BFL2</accession>
<keyword evidence="2" id="KW-0732">Signal</keyword>
<feature type="region of interest" description="Disordered" evidence="3">
    <location>
        <begin position="473"/>
        <end position="497"/>
    </location>
</feature>
<keyword evidence="2" id="KW-0472">Membrane</keyword>
<comment type="subcellular location">
    <subcellularLocation>
        <location evidence="2">Cell membrane</location>
        <topology evidence="2">Lipid-anchor</topology>
    </subcellularLocation>
</comment>
<dbReference type="InterPro" id="IPR003423">
    <property type="entry name" value="OMP_efflux"/>
</dbReference>
<dbReference type="Proteomes" id="UP000319722">
    <property type="component" value="Unassembled WGS sequence"/>
</dbReference>
<comment type="caution">
    <text evidence="4">The sequence shown here is derived from an EMBL/GenBank/DDBJ whole genome shotgun (WGS) entry which is preliminary data.</text>
</comment>
<evidence type="ECO:0000256" key="2">
    <source>
        <dbReference type="RuleBase" id="RU362097"/>
    </source>
</evidence>
<dbReference type="InterPro" id="IPR010131">
    <property type="entry name" value="MdtP/NodT-like"/>
</dbReference>
<evidence type="ECO:0000256" key="3">
    <source>
        <dbReference type="SAM" id="MobiDB-lite"/>
    </source>
</evidence>
<proteinExistence type="inferred from homology"/>
<name>A0A561BFL2_9BURK</name>
<keyword evidence="2" id="KW-0564">Palmitate</keyword>